<reference evidence="2" key="1">
    <citation type="journal article" date="2019" name="Int. J. Syst. Evol. Microbiol.">
        <title>The Global Catalogue of Microorganisms (GCM) 10K type strain sequencing project: providing services to taxonomists for standard genome sequencing and annotation.</title>
        <authorList>
            <consortium name="The Broad Institute Genomics Platform"/>
            <consortium name="The Broad Institute Genome Sequencing Center for Infectious Disease"/>
            <person name="Wu L."/>
            <person name="Ma J."/>
        </authorList>
    </citation>
    <scope>NUCLEOTIDE SEQUENCE [LARGE SCALE GENOMIC DNA]</scope>
    <source>
        <strain evidence="2">CCUG 59778</strain>
    </source>
</reference>
<protein>
    <recommendedName>
        <fullName evidence="3">Sporulation protein YqfC</fullName>
    </recommendedName>
</protein>
<sequence length="81" mass="9441">MFMKDLLQMDPQVVIENFEDIKLSGSYRIVRFEKTSCSFRMNGFYIEVEGDELQIDILQEQLTYLRIKGLKSITIKEGGEA</sequence>
<dbReference type="Proteomes" id="UP001595817">
    <property type="component" value="Unassembled WGS sequence"/>
</dbReference>
<comment type="caution">
    <text evidence="1">The sequence shown here is derived from an EMBL/GenBank/DDBJ whole genome shotgun (WGS) entry which is preliminary data.</text>
</comment>
<name>A0ABV8XAB8_9LACT</name>
<keyword evidence="2" id="KW-1185">Reference proteome</keyword>
<proteinExistence type="predicted"/>
<gene>
    <name evidence="1" type="ORF">ACFOZY_11690</name>
</gene>
<dbReference type="RefSeq" id="WP_378155625.1">
    <property type="nucleotide sequence ID" value="NZ_JBHSEC010000019.1"/>
</dbReference>
<accession>A0ABV8XAB8</accession>
<organism evidence="1 2">
    <name type="scientific">Chungangia koreensis</name>
    <dbReference type="NCBI Taxonomy" id="752657"/>
    <lineage>
        <taxon>Bacteria</taxon>
        <taxon>Bacillati</taxon>
        <taxon>Bacillota</taxon>
        <taxon>Bacilli</taxon>
        <taxon>Lactobacillales</taxon>
        <taxon>Chungangia</taxon>
    </lineage>
</organism>
<evidence type="ECO:0000313" key="1">
    <source>
        <dbReference type="EMBL" id="MFC4411080.1"/>
    </source>
</evidence>
<evidence type="ECO:0008006" key="3">
    <source>
        <dbReference type="Google" id="ProtNLM"/>
    </source>
</evidence>
<dbReference type="EMBL" id="JBHSEC010000019">
    <property type="protein sequence ID" value="MFC4411080.1"/>
    <property type="molecule type" value="Genomic_DNA"/>
</dbReference>
<evidence type="ECO:0000313" key="2">
    <source>
        <dbReference type="Proteomes" id="UP001595817"/>
    </source>
</evidence>